<evidence type="ECO:0000313" key="5">
    <source>
        <dbReference type="Proteomes" id="UP001377567"/>
    </source>
</evidence>
<evidence type="ECO:0000256" key="1">
    <source>
        <dbReference type="SAM" id="MobiDB-lite"/>
    </source>
</evidence>
<dbReference type="InterPro" id="IPR003877">
    <property type="entry name" value="SPRY_dom"/>
</dbReference>
<reference evidence="4 5" key="1">
    <citation type="journal article" date="2023" name="Elife">
        <title>Identification of key yeast species and microbe-microbe interactions impacting larval growth of Drosophila in the wild.</title>
        <authorList>
            <person name="Mure A."/>
            <person name="Sugiura Y."/>
            <person name="Maeda R."/>
            <person name="Honda K."/>
            <person name="Sakurai N."/>
            <person name="Takahashi Y."/>
            <person name="Watada M."/>
            <person name="Katoh T."/>
            <person name="Gotoh A."/>
            <person name="Gotoh Y."/>
            <person name="Taniguchi I."/>
            <person name="Nakamura K."/>
            <person name="Hayashi T."/>
            <person name="Katayama T."/>
            <person name="Uemura T."/>
            <person name="Hattori Y."/>
        </authorList>
    </citation>
    <scope>NUCLEOTIDE SEQUENCE [LARGE SCALE GENOMIC DNA]</scope>
    <source>
        <strain evidence="4 5">KH-74</strain>
    </source>
</reference>
<keyword evidence="2" id="KW-1133">Transmembrane helix</keyword>
<dbReference type="PROSITE" id="PS50188">
    <property type="entry name" value="B302_SPRY"/>
    <property type="match status" value="1"/>
</dbReference>
<feature type="region of interest" description="Disordered" evidence="1">
    <location>
        <begin position="462"/>
        <end position="488"/>
    </location>
</feature>
<dbReference type="Pfam" id="PF00622">
    <property type="entry name" value="SPRY"/>
    <property type="match status" value="1"/>
</dbReference>
<feature type="domain" description="B30.2/SPRY" evidence="3">
    <location>
        <begin position="184"/>
        <end position="371"/>
    </location>
</feature>
<evidence type="ECO:0000259" key="3">
    <source>
        <dbReference type="PROSITE" id="PS50188"/>
    </source>
</evidence>
<dbReference type="AlphaFoldDB" id="A0AAV5RQW5"/>
<organism evidence="4 5">
    <name type="scientific">Maudiozyma humilis</name>
    <name type="common">Sour dough yeast</name>
    <name type="synonym">Kazachstania humilis</name>
    <dbReference type="NCBI Taxonomy" id="51915"/>
    <lineage>
        <taxon>Eukaryota</taxon>
        <taxon>Fungi</taxon>
        <taxon>Dikarya</taxon>
        <taxon>Ascomycota</taxon>
        <taxon>Saccharomycotina</taxon>
        <taxon>Saccharomycetes</taxon>
        <taxon>Saccharomycetales</taxon>
        <taxon>Saccharomycetaceae</taxon>
        <taxon>Maudiozyma</taxon>
    </lineage>
</organism>
<dbReference type="InterPro" id="IPR050618">
    <property type="entry name" value="Ubq-SigPath_Reg"/>
</dbReference>
<gene>
    <name evidence="4" type="ORF">DAKH74_002490</name>
</gene>
<dbReference type="Proteomes" id="UP001377567">
    <property type="component" value="Unassembled WGS sequence"/>
</dbReference>
<evidence type="ECO:0000313" key="4">
    <source>
        <dbReference type="EMBL" id="GMM53633.1"/>
    </source>
</evidence>
<dbReference type="SUPFAM" id="SSF49899">
    <property type="entry name" value="Concanavalin A-like lectins/glucanases"/>
    <property type="match status" value="1"/>
</dbReference>
<feature type="compositionally biased region" description="Polar residues" evidence="1">
    <location>
        <begin position="534"/>
        <end position="548"/>
    </location>
</feature>
<dbReference type="PANTHER" id="PTHR12864">
    <property type="entry name" value="RAN BINDING PROTEIN 9-RELATED"/>
    <property type="match status" value="1"/>
</dbReference>
<keyword evidence="2" id="KW-0812">Transmembrane</keyword>
<dbReference type="Gene3D" id="2.60.120.920">
    <property type="match status" value="1"/>
</dbReference>
<feature type="compositionally biased region" description="Basic residues" evidence="1">
    <location>
        <begin position="552"/>
        <end position="572"/>
    </location>
</feature>
<keyword evidence="5" id="KW-1185">Reference proteome</keyword>
<protein>
    <submittedName>
        <fullName evidence="4">Ssh4 protein</fullName>
    </submittedName>
</protein>
<dbReference type="InterPro" id="IPR001870">
    <property type="entry name" value="B30.2/SPRY"/>
</dbReference>
<feature type="transmembrane region" description="Helical" evidence="2">
    <location>
        <begin position="52"/>
        <end position="78"/>
    </location>
</feature>
<dbReference type="InterPro" id="IPR013320">
    <property type="entry name" value="ConA-like_dom_sf"/>
</dbReference>
<dbReference type="EMBL" id="BTGD01000001">
    <property type="protein sequence ID" value="GMM53633.1"/>
    <property type="molecule type" value="Genomic_DNA"/>
</dbReference>
<feature type="compositionally biased region" description="Low complexity" evidence="1">
    <location>
        <begin position="477"/>
        <end position="488"/>
    </location>
</feature>
<comment type="caution">
    <text evidence="4">The sequence shown here is derived from an EMBL/GenBank/DDBJ whole genome shotgun (WGS) entry which is preliminary data.</text>
</comment>
<keyword evidence="2" id="KW-0472">Membrane</keyword>
<dbReference type="SMART" id="SM00449">
    <property type="entry name" value="SPRY"/>
    <property type="match status" value="1"/>
</dbReference>
<dbReference type="InterPro" id="IPR043136">
    <property type="entry name" value="B30.2/SPRY_sf"/>
</dbReference>
<feature type="region of interest" description="Disordered" evidence="1">
    <location>
        <begin position="530"/>
        <end position="572"/>
    </location>
</feature>
<name>A0AAV5RQW5_MAUHU</name>
<sequence length="572" mass="63837">MYIPGAISFGNRAGLEGAAAVAATATSSITRSAYESGIPTLMPPGDTDPETISVAFLISLSITFLVLMTLVLIIATYITFCAGDENEYDEEMANSRRRINGGRLRNINRPFQMFFSGKHSDALLESVFEEDGDIVDGKTLEEREKEAFKRMSAFEVELYIRAKELQKMAPPVTDEFGSYLDTSDTTFIKDRGIQAFFFLPSINDNIDKIGHFLPSFLIQDKLDILFTKYNRSSSTVMNYPLPYNKRDAVYFEVKVYRHQANSNTVFSVGLSTVPYPYFRIPGMAKFSIAYESTGKLRINNPFEASTLLPKLQEGDVVGFGFKFKTGTIFVTHNGKRLMDVTQNVDIDLFPCIGAMNASYTRTYSKEGLMEDPDNVDLRQAVSEGKEIDISPKLERVHDAYVDTDNVESDEVELQVNIGQLGFVFIEANVKKYKFNSLYGQIGIPPTYSGSDANKDTLLQKGEEFPPAYPENLETTYGSHSQQGSSQSLGHYERISSAFDREHNEYDTPLSGNNHTVLSDIDEETPLLLSTSLSGQGVESNSKLSTPDQKNPAVRKNKKKGKKGKKRKGRGRK</sequence>
<evidence type="ECO:0000256" key="2">
    <source>
        <dbReference type="SAM" id="Phobius"/>
    </source>
</evidence>
<proteinExistence type="predicted"/>
<accession>A0AAV5RQW5</accession>